<dbReference type="InterPro" id="IPR002504">
    <property type="entry name" value="NADK"/>
</dbReference>
<feature type="binding site" evidence="6">
    <location>
        <position position="73"/>
    </location>
    <ligand>
        <name>NAD(+)</name>
        <dbReference type="ChEBI" id="CHEBI:57540"/>
    </ligand>
</feature>
<comment type="function">
    <text evidence="6">Involved in the regulation of the intracellular balance of NAD and NADP, and is a key enzyme in the biosynthesis of NADP. Catalyzes specifically the phosphorylation on 2'-hydroxyl of the adenosine moiety of NAD to yield NADP.</text>
</comment>
<dbReference type="GO" id="GO:0019674">
    <property type="term" value="P:NAD+ metabolic process"/>
    <property type="evidence" value="ECO:0007669"/>
    <property type="project" value="InterPro"/>
</dbReference>
<dbReference type="InterPro" id="IPR016064">
    <property type="entry name" value="NAD/diacylglycerol_kinase_sf"/>
</dbReference>
<comment type="catalytic activity">
    <reaction evidence="5 6">
        <text>NAD(+) + ATP = ADP + NADP(+) + H(+)</text>
        <dbReference type="Rhea" id="RHEA:18629"/>
        <dbReference type="ChEBI" id="CHEBI:15378"/>
        <dbReference type="ChEBI" id="CHEBI:30616"/>
        <dbReference type="ChEBI" id="CHEBI:57540"/>
        <dbReference type="ChEBI" id="CHEBI:58349"/>
        <dbReference type="ChEBI" id="CHEBI:456216"/>
        <dbReference type="EC" id="2.7.1.23"/>
    </reaction>
</comment>
<dbReference type="Gene3D" id="3.40.50.10330">
    <property type="entry name" value="Probable inorganic polyphosphate/atp-NAD kinase, domain 1"/>
    <property type="match status" value="1"/>
</dbReference>
<dbReference type="Pfam" id="PF20143">
    <property type="entry name" value="NAD_kinase_C"/>
    <property type="match status" value="1"/>
</dbReference>
<sequence length="285" mass="31067">MKVVALQANSTKRECILALSRLASWLLERDVAVRIPDDSAGRIPAGVERLPEDVFLAGADLLVVLGGDGTLLRAARGAYRHRVPILGVNFGTLGFLTDIDVEEMIPSMELVFDGEYRVQPRLMLRADVLDEEGTVVESVVGLNDCVVREAGGRSVDIQTSIGGTPLANFRGDGIIISTPTGSTAYALSAGGPIVEPSVQVLMATAICPHTFSVRPLLIPAQEEIEVTYLSRGEHVYLFVDGQFVIELDSTQRVRVRRAQRLIHFILVGNRSFYEVLRSKLRWGGA</sequence>
<comment type="caution">
    <text evidence="6">Lacks conserved residue(s) required for the propagation of feature annotation.</text>
</comment>
<feature type="binding site" evidence="6">
    <location>
        <begin position="143"/>
        <end position="144"/>
    </location>
    <ligand>
        <name>NAD(+)</name>
        <dbReference type="ChEBI" id="CHEBI:57540"/>
    </ligand>
</feature>
<dbReference type="AlphaFoldDB" id="A0A956SC88"/>
<comment type="caution">
    <text evidence="7">The sequence shown here is derived from an EMBL/GenBank/DDBJ whole genome shotgun (WGS) entry which is preliminary data.</text>
</comment>
<dbReference type="EC" id="2.7.1.23" evidence="6"/>
<dbReference type="HAMAP" id="MF_00361">
    <property type="entry name" value="NAD_kinase"/>
    <property type="match status" value="1"/>
</dbReference>
<keyword evidence="6" id="KW-0067">ATP-binding</keyword>
<reference evidence="7" key="2">
    <citation type="journal article" date="2021" name="Microbiome">
        <title>Successional dynamics and alternative stable states in a saline activated sludge microbial community over 9 years.</title>
        <authorList>
            <person name="Wang Y."/>
            <person name="Ye J."/>
            <person name="Ju F."/>
            <person name="Liu L."/>
            <person name="Boyd J.A."/>
            <person name="Deng Y."/>
            <person name="Parks D.H."/>
            <person name="Jiang X."/>
            <person name="Yin X."/>
            <person name="Woodcroft B.J."/>
            <person name="Tyson G.W."/>
            <person name="Hugenholtz P."/>
            <person name="Polz M.F."/>
            <person name="Zhang T."/>
        </authorList>
    </citation>
    <scope>NUCLEOTIDE SEQUENCE</scope>
    <source>
        <strain evidence="7">HKST-UBA02</strain>
    </source>
</reference>
<organism evidence="7 8">
    <name type="scientific">Eiseniibacteriota bacterium</name>
    <dbReference type="NCBI Taxonomy" id="2212470"/>
    <lineage>
        <taxon>Bacteria</taxon>
        <taxon>Candidatus Eiseniibacteriota</taxon>
    </lineage>
</organism>
<dbReference type="InterPro" id="IPR017437">
    <property type="entry name" value="ATP-NAD_kinase_PpnK-typ_C"/>
</dbReference>
<evidence type="ECO:0000313" key="8">
    <source>
        <dbReference type="Proteomes" id="UP000739538"/>
    </source>
</evidence>
<feature type="binding site" evidence="6">
    <location>
        <position position="170"/>
    </location>
    <ligand>
        <name>NAD(+)</name>
        <dbReference type="ChEBI" id="CHEBI:57540"/>
    </ligand>
</feature>
<name>A0A956SC88_UNCEI</name>
<feature type="binding site" evidence="6">
    <location>
        <begin position="68"/>
        <end position="69"/>
    </location>
    <ligand>
        <name>NAD(+)</name>
        <dbReference type="ChEBI" id="CHEBI:57540"/>
    </ligand>
</feature>
<dbReference type="GO" id="GO:0003951">
    <property type="term" value="F:NAD+ kinase activity"/>
    <property type="evidence" value="ECO:0007669"/>
    <property type="project" value="UniProtKB-UniRule"/>
</dbReference>
<accession>A0A956SC88</accession>
<dbReference type="SUPFAM" id="SSF111331">
    <property type="entry name" value="NAD kinase/diacylglycerol kinase-like"/>
    <property type="match status" value="1"/>
</dbReference>
<dbReference type="GO" id="GO:0005524">
    <property type="term" value="F:ATP binding"/>
    <property type="evidence" value="ECO:0007669"/>
    <property type="project" value="UniProtKB-KW"/>
</dbReference>
<dbReference type="GO" id="GO:0006741">
    <property type="term" value="P:NADP+ biosynthetic process"/>
    <property type="evidence" value="ECO:0007669"/>
    <property type="project" value="UniProtKB-UniRule"/>
</dbReference>
<evidence type="ECO:0000256" key="2">
    <source>
        <dbReference type="ARBA" id="ARBA00022777"/>
    </source>
</evidence>
<feature type="active site" description="Proton acceptor" evidence="6">
    <location>
        <position position="68"/>
    </location>
</feature>
<comment type="cofactor">
    <cofactor evidence="6">
        <name>a divalent metal cation</name>
        <dbReference type="ChEBI" id="CHEBI:60240"/>
    </cofactor>
</comment>
<protein>
    <recommendedName>
        <fullName evidence="6">NAD kinase</fullName>
        <ecNumber evidence="6">2.7.1.23</ecNumber>
    </recommendedName>
    <alternativeName>
        <fullName evidence="6">ATP-dependent NAD kinase</fullName>
    </alternativeName>
</protein>
<dbReference type="InterPro" id="IPR017438">
    <property type="entry name" value="ATP-NAD_kinase_N"/>
</dbReference>
<evidence type="ECO:0000256" key="5">
    <source>
        <dbReference type="ARBA" id="ARBA00047925"/>
    </source>
</evidence>
<dbReference type="EMBL" id="JAGQHS010000015">
    <property type="protein sequence ID" value="MCA9755091.1"/>
    <property type="molecule type" value="Genomic_DNA"/>
</dbReference>
<feature type="binding site" evidence="6">
    <location>
        <begin position="183"/>
        <end position="188"/>
    </location>
    <ligand>
        <name>NAD(+)</name>
        <dbReference type="ChEBI" id="CHEBI:57540"/>
    </ligand>
</feature>
<dbReference type="GO" id="GO:0046872">
    <property type="term" value="F:metal ion binding"/>
    <property type="evidence" value="ECO:0007669"/>
    <property type="project" value="UniProtKB-UniRule"/>
</dbReference>
<keyword evidence="1 6" id="KW-0808">Transferase</keyword>
<dbReference type="GO" id="GO:0005737">
    <property type="term" value="C:cytoplasm"/>
    <property type="evidence" value="ECO:0007669"/>
    <property type="project" value="UniProtKB-SubCell"/>
</dbReference>
<dbReference type="Gene3D" id="2.60.200.30">
    <property type="entry name" value="Probable inorganic polyphosphate/atp-NAD kinase, domain 2"/>
    <property type="match status" value="1"/>
</dbReference>
<dbReference type="GO" id="GO:0051287">
    <property type="term" value="F:NAD binding"/>
    <property type="evidence" value="ECO:0007669"/>
    <property type="project" value="UniProtKB-ARBA"/>
</dbReference>
<dbReference type="Pfam" id="PF01513">
    <property type="entry name" value="NAD_kinase"/>
    <property type="match status" value="1"/>
</dbReference>
<evidence type="ECO:0000256" key="1">
    <source>
        <dbReference type="ARBA" id="ARBA00022679"/>
    </source>
</evidence>
<keyword evidence="2 6" id="KW-0418">Kinase</keyword>
<feature type="binding site" evidence="6">
    <location>
        <position position="242"/>
    </location>
    <ligand>
        <name>NAD(+)</name>
        <dbReference type="ChEBI" id="CHEBI:57540"/>
    </ligand>
</feature>
<keyword evidence="6" id="KW-0547">Nucleotide-binding</keyword>
<dbReference type="PANTHER" id="PTHR20275:SF0">
    <property type="entry name" value="NAD KINASE"/>
    <property type="match status" value="1"/>
</dbReference>
<evidence type="ECO:0000256" key="4">
    <source>
        <dbReference type="ARBA" id="ARBA00023027"/>
    </source>
</evidence>
<keyword evidence="4 6" id="KW-0520">NAD</keyword>
<comment type="similarity">
    <text evidence="6">Belongs to the NAD kinase family.</text>
</comment>
<gene>
    <name evidence="6" type="primary">nadK</name>
    <name evidence="7" type="ORF">KDA27_04760</name>
</gene>
<feature type="binding site" evidence="6">
    <location>
        <position position="172"/>
    </location>
    <ligand>
        <name>NAD(+)</name>
        <dbReference type="ChEBI" id="CHEBI:57540"/>
    </ligand>
</feature>
<comment type="subcellular location">
    <subcellularLocation>
        <location evidence="6">Cytoplasm</location>
    </subcellularLocation>
</comment>
<feature type="binding site" evidence="6">
    <location>
        <position position="153"/>
    </location>
    <ligand>
        <name>NAD(+)</name>
        <dbReference type="ChEBI" id="CHEBI:57540"/>
    </ligand>
</feature>
<reference evidence="7" key="1">
    <citation type="submission" date="2020-04" db="EMBL/GenBank/DDBJ databases">
        <authorList>
            <person name="Zhang T."/>
        </authorList>
    </citation>
    <scope>NUCLEOTIDE SEQUENCE</scope>
    <source>
        <strain evidence="7">HKST-UBA02</strain>
    </source>
</reference>
<dbReference type="Proteomes" id="UP000739538">
    <property type="component" value="Unassembled WGS sequence"/>
</dbReference>
<proteinExistence type="inferred from homology"/>
<keyword evidence="3 6" id="KW-0521">NADP</keyword>
<dbReference type="PANTHER" id="PTHR20275">
    <property type="entry name" value="NAD KINASE"/>
    <property type="match status" value="1"/>
</dbReference>
<evidence type="ECO:0000256" key="3">
    <source>
        <dbReference type="ARBA" id="ARBA00022857"/>
    </source>
</evidence>
<keyword evidence="6" id="KW-0963">Cytoplasm</keyword>
<evidence type="ECO:0000256" key="6">
    <source>
        <dbReference type="HAMAP-Rule" id="MF_00361"/>
    </source>
</evidence>
<evidence type="ECO:0000313" key="7">
    <source>
        <dbReference type="EMBL" id="MCA9755091.1"/>
    </source>
</evidence>